<dbReference type="GO" id="GO:0043886">
    <property type="term" value="F:structural constituent of carboxysome shell"/>
    <property type="evidence" value="ECO:0007669"/>
    <property type="project" value="UniProtKB-ARBA"/>
</dbReference>
<dbReference type="InterPro" id="IPR011004">
    <property type="entry name" value="Trimer_LpxA-like_sf"/>
</dbReference>
<dbReference type="SUPFAM" id="SSF51161">
    <property type="entry name" value="Trimeric LpxA-like enzymes"/>
    <property type="match status" value="1"/>
</dbReference>
<name>A0A563VMZ1_9CYAN</name>
<organism evidence="3 4">
    <name type="scientific">Hyella patelloides LEGE 07179</name>
    <dbReference type="NCBI Taxonomy" id="945734"/>
    <lineage>
        <taxon>Bacteria</taxon>
        <taxon>Bacillati</taxon>
        <taxon>Cyanobacteriota</taxon>
        <taxon>Cyanophyceae</taxon>
        <taxon>Pleurocapsales</taxon>
        <taxon>Hyellaceae</taxon>
        <taxon>Hyella</taxon>
    </lineage>
</organism>
<feature type="transmembrane region" description="Helical" evidence="1">
    <location>
        <begin position="208"/>
        <end position="225"/>
    </location>
</feature>
<evidence type="ECO:0000313" key="4">
    <source>
        <dbReference type="Proteomes" id="UP000320055"/>
    </source>
</evidence>
<keyword evidence="1" id="KW-0812">Transmembrane</keyword>
<dbReference type="GO" id="GO:0031470">
    <property type="term" value="C:carboxysome"/>
    <property type="evidence" value="ECO:0007669"/>
    <property type="project" value="UniProtKB-ARBA"/>
</dbReference>
<gene>
    <name evidence="3" type="ORF">H1P_160042</name>
</gene>
<dbReference type="Pfam" id="PF26514">
    <property type="entry name" value="DUF8173"/>
    <property type="match status" value="1"/>
</dbReference>
<keyword evidence="1" id="KW-0472">Membrane</keyword>
<dbReference type="RefSeq" id="WP_144864276.1">
    <property type="nucleotide sequence ID" value="NZ_LR213778.1"/>
</dbReference>
<dbReference type="OrthoDB" id="581395at2"/>
<feature type="transmembrane region" description="Helical" evidence="1">
    <location>
        <begin position="136"/>
        <end position="157"/>
    </location>
</feature>
<evidence type="ECO:0000259" key="2">
    <source>
        <dbReference type="Pfam" id="PF26514"/>
    </source>
</evidence>
<feature type="domain" description="DUF8173" evidence="2">
    <location>
        <begin position="140"/>
        <end position="275"/>
    </location>
</feature>
<evidence type="ECO:0000313" key="3">
    <source>
        <dbReference type="EMBL" id="VEP12703.1"/>
    </source>
</evidence>
<reference evidence="3 4" key="1">
    <citation type="submission" date="2019-01" db="EMBL/GenBank/DDBJ databases">
        <authorList>
            <person name="Brito A."/>
        </authorList>
    </citation>
    <scope>NUCLEOTIDE SEQUENCE [LARGE SCALE GENOMIC DNA]</scope>
    <source>
        <strain evidence="3">1</strain>
    </source>
</reference>
<feature type="transmembrane region" description="Helical" evidence="1">
    <location>
        <begin position="178"/>
        <end position="202"/>
    </location>
</feature>
<dbReference type="InterPro" id="IPR058486">
    <property type="entry name" value="DUF8173"/>
</dbReference>
<keyword evidence="1" id="KW-1133">Transmembrane helix</keyword>
<protein>
    <recommendedName>
        <fullName evidence="2">DUF8173 domain-containing protein</fullName>
    </recommendedName>
</protein>
<feature type="transmembrane region" description="Helical" evidence="1">
    <location>
        <begin position="237"/>
        <end position="255"/>
    </location>
</feature>
<sequence>MSWRKIRPLILAFLAAFLVICVTGLGVANTENEIQIFKMGTDVTVPAREVLTEVVAVGGNVTILDEAQVTNDAVAIGGDVVLKPNASVGGDAVAIGGQIIKEEGAIVDGSEVVMFSNAKVLFDRFGLFGTLYLTNALFSLISLMVVFAFGVFLLLLLPGHIQTITATMHQHPFKSGMYGLGGIVAITLFIALFAGSVFGFLLIPIANLAFLVAGLLGAIATGLWIGKKILSRSDKALIPFLVGMLVLAIISLIPIAGGLMILMLNLFGFGAVLLSRVGTVQPETIQKRFDQLEGTAQPSGT</sequence>
<proteinExistence type="predicted"/>
<evidence type="ECO:0000256" key="1">
    <source>
        <dbReference type="SAM" id="Phobius"/>
    </source>
</evidence>
<keyword evidence="4" id="KW-1185">Reference proteome</keyword>
<accession>A0A563VMZ1</accession>
<dbReference type="EMBL" id="CAACVJ010000068">
    <property type="protein sequence ID" value="VEP12703.1"/>
    <property type="molecule type" value="Genomic_DNA"/>
</dbReference>
<dbReference type="AlphaFoldDB" id="A0A563VMZ1"/>
<dbReference type="Proteomes" id="UP000320055">
    <property type="component" value="Unassembled WGS sequence"/>
</dbReference>